<feature type="region of interest" description="Disordered" evidence="1">
    <location>
        <begin position="1"/>
        <end position="29"/>
    </location>
</feature>
<gene>
    <name evidence="2" type="ORF">GALL_446170</name>
</gene>
<comment type="caution">
    <text evidence="2">The sequence shown here is derived from an EMBL/GenBank/DDBJ whole genome shotgun (WGS) entry which is preliminary data.</text>
</comment>
<reference evidence="2" key="1">
    <citation type="submission" date="2016-10" db="EMBL/GenBank/DDBJ databases">
        <title>Sequence of Gallionella enrichment culture.</title>
        <authorList>
            <person name="Poehlein A."/>
            <person name="Muehling M."/>
            <person name="Daniel R."/>
        </authorList>
    </citation>
    <scope>NUCLEOTIDE SEQUENCE</scope>
</reference>
<protein>
    <submittedName>
        <fullName evidence="2">Uncharacterized protein</fullName>
    </submittedName>
</protein>
<evidence type="ECO:0000313" key="2">
    <source>
        <dbReference type="EMBL" id="OIQ73743.1"/>
    </source>
</evidence>
<dbReference type="EMBL" id="MLJW01002751">
    <property type="protein sequence ID" value="OIQ73743.1"/>
    <property type="molecule type" value="Genomic_DNA"/>
</dbReference>
<dbReference type="AlphaFoldDB" id="A0A1J5Q143"/>
<accession>A0A1J5Q143</accession>
<organism evidence="2">
    <name type="scientific">mine drainage metagenome</name>
    <dbReference type="NCBI Taxonomy" id="410659"/>
    <lineage>
        <taxon>unclassified sequences</taxon>
        <taxon>metagenomes</taxon>
        <taxon>ecological metagenomes</taxon>
    </lineage>
</organism>
<sequence length="85" mass="9155">MRGQREAQHDQERRGAKNNEARYVSQQRSDLDANVVEQCLYNGKDGNKNHGLTGRTGKAEIGAKGACEEAGGADVDGTQHGDEAK</sequence>
<evidence type="ECO:0000256" key="1">
    <source>
        <dbReference type="SAM" id="MobiDB-lite"/>
    </source>
</evidence>
<proteinExistence type="predicted"/>
<name>A0A1J5Q143_9ZZZZ</name>
<feature type="compositionally biased region" description="Basic and acidic residues" evidence="1">
    <location>
        <begin position="1"/>
        <end position="20"/>
    </location>
</feature>